<dbReference type="RefSeq" id="XP_041185073.1">
    <property type="nucleotide sequence ID" value="XM_041337526.1"/>
</dbReference>
<dbReference type="GeneID" id="64631542"/>
<proteinExistence type="predicted"/>
<reference evidence="1" key="1">
    <citation type="journal article" date="2020" name="New Phytol.">
        <title>Comparative genomics reveals dynamic genome evolution in host specialist ectomycorrhizal fungi.</title>
        <authorList>
            <person name="Lofgren L.A."/>
            <person name="Nguyen N.H."/>
            <person name="Vilgalys R."/>
            <person name="Ruytinx J."/>
            <person name="Liao H.L."/>
            <person name="Branco S."/>
            <person name="Kuo A."/>
            <person name="LaButti K."/>
            <person name="Lipzen A."/>
            <person name="Andreopoulos W."/>
            <person name="Pangilinan J."/>
            <person name="Riley R."/>
            <person name="Hundley H."/>
            <person name="Na H."/>
            <person name="Barry K."/>
            <person name="Grigoriev I.V."/>
            <person name="Stajich J.E."/>
            <person name="Kennedy P.G."/>
        </authorList>
    </citation>
    <scope>NUCLEOTIDE SEQUENCE</scope>
    <source>
        <strain evidence="1">MN1</strain>
    </source>
</reference>
<name>A0A9P7ARB7_9AGAM</name>
<dbReference type="Proteomes" id="UP000807769">
    <property type="component" value="Unassembled WGS sequence"/>
</dbReference>
<dbReference type="EMBL" id="JABBWG010000402">
    <property type="protein sequence ID" value="KAG1794035.1"/>
    <property type="molecule type" value="Genomic_DNA"/>
</dbReference>
<sequence>MFALISCELETTLIYFKKAIVLLATSGVFVSVRASSLTPYCLLFISLTLSQNSFSGNFTVGSSSAALNKGKCVTLCSALIRVIPADPTNQSRCAQESTSFP</sequence>
<gene>
    <name evidence="1" type="ORF">BJ212DRAFT_1413787</name>
</gene>
<accession>A0A9P7ARB7</accession>
<evidence type="ECO:0000313" key="1">
    <source>
        <dbReference type="EMBL" id="KAG1794035.1"/>
    </source>
</evidence>
<comment type="caution">
    <text evidence="1">The sequence shown here is derived from an EMBL/GenBank/DDBJ whole genome shotgun (WGS) entry which is preliminary data.</text>
</comment>
<protein>
    <submittedName>
        <fullName evidence="1">Uncharacterized protein</fullName>
    </submittedName>
</protein>
<evidence type="ECO:0000313" key="2">
    <source>
        <dbReference type="Proteomes" id="UP000807769"/>
    </source>
</evidence>
<organism evidence="1 2">
    <name type="scientific">Suillus subaureus</name>
    <dbReference type="NCBI Taxonomy" id="48587"/>
    <lineage>
        <taxon>Eukaryota</taxon>
        <taxon>Fungi</taxon>
        <taxon>Dikarya</taxon>
        <taxon>Basidiomycota</taxon>
        <taxon>Agaricomycotina</taxon>
        <taxon>Agaricomycetes</taxon>
        <taxon>Agaricomycetidae</taxon>
        <taxon>Boletales</taxon>
        <taxon>Suillineae</taxon>
        <taxon>Suillaceae</taxon>
        <taxon>Suillus</taxon>
    </lineage>
</organism>
<dbReference type="AlphaFoldDB" id="A0A9P7ARB7"/>
<keyword evidence="2" id="KW-1185">Reference proteome</keyword>